<dbReference type="Gene3D" id="1.20.1250.20">
    <property type="entry name" value="MFS general substrate transporter like domains"/>
    <property type="match status" value="2"/>
</dbReference>
<dbReference type="InterPro" id="IPR036259">
    <property type="entry name" value="MFS_trans_sf"/>
</dbReference>
<dbReference type="InterPro" id="IPR020846">
    <property type="entry name" value="MFS_dom"/>
</dbReference>
<dbReference type="KEGG" id="crw:CROST_035560"/>
<comment type="subcellular location">
    <subcellularLocation>
        <location evidence="1">Cell membrane</location>
        <topology evidence="1">Multi-pass membrane protein</topology>
    </subcellularLocation>
</comment>
<dbReference type="PANTHER" id="PTHR23514">
    <property type="entry name" value="BYPASS OF STOP CODON PROTEIN 6"/>
    <property type="match status" value="1"/>
</dbReference>
<dbReference type="Pfam" id="PF07690">
    <property type="entry name" value="MFS_1"/>
    <property type="match status" value="1"/>
</dbReference>
<evidence type="ECO:0000313" key="8">
    <source>
        <dbReference type="Proteomes" id="UP000190951"/>
    </source>
</evidence>
<dbReference type="SUPFAM" id="SSF103473">
    <property type="entry name" value="MFS general substrate transporter"/>
    <property type="match status" value="1"/>
</dbReference>
<keyword evidence="4" id="KW-0812">Transmembrane</keyword>
<dbReference type="InterPro" id="IPR011701">
    <property type="entry name" value="MFS"/>
</dbReference>
<evidence type="ECO:0000256" key="1">
    <source>
        <dbReference type="ARBA" id="ARBA00004651"/>
    </source>
</evidence>
<keyword evidence="3" id="KW-0813">Transport</keyword>
<dbReference type="GO" id="GO:0022857">
    <property type="term" value="F:transmembrane transporter activity"/>
    <property type="evidence" value="ECO:0007669"/>
    <property type="project" value="InterPro"/>
</dbReference>
<comment type="similarity">
    <text evidence="2">Belongs to the major facilitator superfamily.</text>
</comment>
<evidence type="ECO:0000256" key="3">
    <source>
        <dbReference type="ARBA" id="ARBA00022448"/>
    </source>
</evidence>
<keyword evidence="8" id="KW-1185">Reference proteome</keyword>
<protein>
    <submittedName>
        <fullName evidence="7">Inner membrane transport protein YdiM</fullName>
    </submittedName>
</protein>
<dbReference type="GO" id="GO:0005886">
    <property type="term" value="C:plasma membrane"/>
    <property type="evidence" value="ECO:0007669"/>
    <property type="project" value="UniProtKB-SubCell"/>
</dbReference>
<keyword evidence="5" id="KW-1133">Transmembrane helix</keyword>
<evidence type="ECO:0000313" key="7">
    <source>
        <dbReference type="EMBL" id="URZ12811.1"/>
    </source>
</evidence>
<dbReference type="InterPro" id="IPR051788">
    <property type="entry name" value="MFS_Transporter"/>
</dbReference>
<evidence type="ECO:0000256" key="4">
    <source>
        <dbReference type="ARBA" id="ARBA00022692"/>
    </source>
</evidence>
<dbReference type="PROSITE" id="PS50850">
    <property type="entry name" value="MFS"/>
    <property type="match status" value="1"/>
</dbReference>
<dbReference type="EMBL" id="CP096983">
    <property type="protein sequence ID" value="URZ12811.1"/>
    <property type="molecule type" value="Genomic_DNA"/>
</dbReference>
<gene>
    <name evidence="7" type="primary">ydiM_2</name>
    <name evidence="7" type="ORF">CROST_035560</name>
</gene>
<dbReference type="RefSeq" id="WP_176091641.1">
    <property type="nucleotide sequence ID" value="NZ_CP096983.1"/>
</dbReference>
<dbReference type="PANTHER" id="PTHR23514:SF3">
    <property type="entry name" value="BYPASS OF STOP CODON PROTEIN 6"/>
    <property type="match status" value="1"/>
</dbReference>
<evidence type="ECO:0000256" key="5">
    <source>
        <dbReference type="ARBA" id="ARBA00022989"/>
    </source>
</evidence>
<keyword evidence="6" id="KW-0472">Membrane</keyword>
<dbReference type="Proteomes" id="UP000190951">
    <property type="component" value="Chromosome"/>
</dbReference>
<dbReference type="STRING" id="84029.CROST_39140"/>
<evidence type="ECO:0000256" key="2">
    <source>
        <dbReference type="ARBA" id="ARBA00008335"/>
    </source>
</evidence>
<reference evidence="7 8" key="1">
    <citation type="submission" date="2022-04" db="EMBL/GenBank/DDBJ databases">
        <title>Genome sequence of C. roseum typestrain.</title>
        <authorList>
            <person name="Poehlein A."/>
            <person name="Schoch T."/>
            <person name="Duerre P."/>
            <person name="Daniel R."/>
        </authorList>
    </citation>
    <scope>NUCLEOTIDE SEQUENCE [LARGE SCALE GENOMIC DNA]</scope>
    <source>
        <strain evidence="7 8">DSM 7320</strain>
    </source>
</reference>
<sequence>MKKNPYFKSALGIYLSYCMLGMILILISSHMTFLVKQLNTDVSGVGFLISVEGIVRSSTLYFAGSLSDKIGRKKFLYIAPLMAIVFLIGVPLSKSYYIAMIFVAFAGISHAFMDAASYASLMECFPETPGTANILIKASVATGGAILPYIISFFVNRNMFYGDTFFVIAVVMVINSIILFNSKFPQANIERSNEKIVEEHYTEEANFKREGIALVIIGFTSNAIFTIFQTWIPTYTQKVLGFNQISSLKFITYYSLGALVSVLILAKLLQKTVKPALITLLYPSVGIVLLLILLFGHVHVNSISIVLITLLGASSAGVLQMAQTTMGELFWKKKGSTIALVSTASGLAAAVIPALTGVITKNFSVVHVFYFMLILYVVGIACGSVVKLRYNKIMRGKIIKEDAI</sequence>
<organism evidence="7 8">
    <name type="scientific">Clostridium felsineum</name>
    <dbReference type="NCBI Taxonomy" id="36839"/>
    <lineage>
        <taxon>Bacteria</taxon>
        <taxon>Bacillati</taxon>
        <taxon>Bacillota</taxon>
        <taxon>Clostridia</taxon>
        <taxon>Eubacteriales</taxon>
        <taxon>Clostridiaceae</taxon>
        <taxon>Clostridium</taxon>
    </lineage>
</organism>
<name>A0A1S8MGT2_9CLOT</name>
<accession>A0A1S8MGT2</accession>
<proteinExistence type="inferred from homology"/>
<dbReference type="AlphaFoldDB" id="A0A1S8MGT2"/>
<evidence type="ECO:0000256" key="6">
    <source>
        <dbReference type="ARBA" id="ARBA00023136"/>
    </source>
</evidence>